<proteinExistence type="predicted"/>
<reference evidence="2" key="2">
    <citation type="submission" date="2022-01" db="EMBL/GenBank/DDBJ databases">
        <authorList>
            <person name="Yamashiro T."/>
            <person name="Shiraishi A."/>
            <person name="Satake H."/>
            <person name="Nakayama K."/>
        </authorList>
    </citation>
    <scope>NUCLEOTIDE SEQUENCE</scope>
</reference>
<gene>
    <name evidence="2" type="ORF">Tco_0727480</name>
</gene>
<dbReference type="Proteomes" id="UP001151760">
    <property type="component" value="Unassembled WGS sequence"/>
</dbReference>
<accession>A0ABQ4YIH3</accession>
<evidence type="ECO:0000256" key="1">
    <source>
        <dbReference type="SAM" id="MobiDB-lite"/>
    </source>
</evidence>
<keyword evidence="3" id="KW-1185">Reference proteome</keyword>
<sequence length="325" mass="36815">MRESWNKMIGTDVDTKFGKPSILGKQPLKPIKNQSVVRQLTAFKSERSSFSKHQIVSQVVEKNDFTKPVTSHSWPQARQSVFAKSYLVNAPGPSRNSLKRVSFQSPKKSIGSNDIVHNYYLEEAKKNAQLLKDKALNSKPSVITPARLPNTASGSKLKPRNSYQQPRNWPPSLSSRITNKVVHIAKKPRNQKPFLKSKDLACPTCKKCIYSANHDMCILKYLSKVNYCTSAQKKDAQSHKTTKRYIHVAKKSDSKNHGRQIPIGQRFSPNKSSTVYVKTMPPRSGLTWKLSKTMQNLVNDTKKNFNETVINKINNKQFTKLSTSI</sequence>
<dbReference type="EMBL" id="BQNB010010459">
    <property type="protein sequence ID" value="GJS77599.1"/>
    <property type="molecule type" value="Genomic_DNA"/>
</dbReference>
<reference evidence="2" key="1">
    <citation type="journal article" date="2022" name="Int. J. Mol. Sci.">
        <title>Draft Genome of Tanacetum Coccineum: Genomic Comparison of Closely Related Tanacetum-Family Plants.</title>
        <authorList>
            <person name="Yamashiro T."/>
            <person name="Shiraishi A."/>
            <person name="Nakayama K."/>
            <person name="Satake H."/>
        </authorList>
    </citation>
    <scope>NUCLEOTIDE SEQUENCE</scope>
</reference>
<comment type="caution">
    <text evidence="2">The sequence shown here is derived from an EMBL/GenBank/DDBJ whole genome shotgun (WGS) entry which is preliminary data.</text>
</comment>
<name>A0ABQ4YIH3_9ASTR</name>
<organism evidence="2 3">
    <name type="scientific">Tanacetum coccineum</name>
    <dbReference type="NCBI Taxonomy" id="301880"/>
    <lineage>
        <taxon>Eukaryota</taxon>
        <taxon>Viridiplantae</taxon>
        <taxon>Streptophyta</taxon>
        <taxon>Embryophyta</taxon>
        <taxon>Tracheophyta</taxon>
        <taxon>Spermatophyta</taxon>
        <taxon>Magnoliopsida</taxon>
        <taxon>eudicotyledons</taxon>
        <taxon>Gunneridae</taxon>
        <taxon>Pentapetalae</taxon>
        <taxon>asterids</taxon>
        <taxon>campanulids</taxon>
        <taxon>Asterales</taxon>
        <taxon>Asteraceae</taxon>
        <taxon>Asteroideae</taxon>
        <taxon>Anthemideae</taxon>
        <taxon>Anthemidinae</taxon>
        <taxon>Tanacetum</taxon>
    </lineage>
</organism>
<protein>
    <submittedName>
        <fullName evidence="2">Uncharacterized protein</fullName>
    </submittedName>
</protein>
<evidence type="ECO:0000313" key="2">
    <source>
        <dbReference type="EMBL" id="GJS77599.1"/>
    </source>
</evidence>
<feature type="region of interest" description="Disordered" evidence="1">
    <location>
        <begin position="141"/>
        <end position="174"/>
    </location>
</feature>
<feature type="compositionally biased region" description="Polar residues" evidence="1">
    <location>
        <begin position="161"/>
        <end position="174"/>
    </location>
</feature>
<evidence type="ECO:0000313" key="3">
    <source>
        <dbReference type="Proteomes" id="UP001151760"/>
    </source>
</evidence>